<dbReference type="PRINTS" id="PR00304">
    <property type="entry name" value="TCOMPLEXTCP1"/>
</dbReference>
<feature type="region of interest" description="Disordered" evidence="10">
    <location>
        <begin position="154"/>
        <end position="173"/>
    </location>
</feature>
<dbReference type="Gene3D" id="3.30.260.10">
    <property type="entry name" value="TCP-1-like chaperonin intermediate domain"/>
    <property type="match status" value="1"/>
</dbReference>
<dbReference type="EMBL" id="KZ302430">
    <property type="protein sequence ID" value="PFH45334.1"/>
    <property type="molecule type" value="Genomic_DNA"/>
</dbReference>
<evidence type="ECO:0000256" key="9">
    <source>
        <dbReference type="RuleBase" id="RU004191"/>
    </source>
</evidence>
<keyword evidence="5 8" id="KW-0547">Nucleotide-binding</keyword>
<sequence length="532" mass="57595">MLKMILDPMGGILLTNDGNAILREIDVAHPAAKNMIELSRTQDEECGDGTTSVIILAGEILAQSLSQLERDIHPVVIISAYTKALKEALSIINRISIPVDTSSDEDMLKLIRTSIGTKFVVRWSDLMCKLALQAVRVVASDEVSGVVGASNGSGATWASGGGGGPTTGAATSGGVKSVDIKRYARVEKVPGGEIEQSRVVSGVMLNKDITHPGMRRRIRNPRIVLLDCPLEYKKGESQTNMEFSKETDWARAQEVEEEQVVKMAERILEFKPDLVITEKGVSDLAQHVFTKHNVSAIRRVRKSDNNRIALAVGATIVNRVEDLRESDIGTKCGLFHIEKIGDEYFTFLDECMHPKACTILLRGPSKDILNEIERNLWDAMSVARNVVFHPHLVPGGGATEMAVSVGLEQMRARSVVGMEVGPFRAVAEAMEVVPRTLVQNAGGNAIRVLTELRAKHANGDYTWGVDGETGKVVDMKEYGLFESASVKIQTLKTAIEAARMLLRVDDVVQAVRKDGQDGGGASGGAGGEEMGE</sequence>
<evidence type="ECO:0000256" key="10">
    <source>
        <dbReference type="SAM" id="MobiDB-lite"/>
    </source>
</evidence>
<dbReference type="InterPro" id="IPR027413">
    <property type="entry name" value="GROEL-like_equatorial_sf"/>
</dbReference>
<dbReference type="FunFam" id="3.50.7.10:FF:000005">
    <property type="entry name" value="T-complex protein 1 subunit gamma"/>
    <property type="match status" value="1"/>
</dbReference>
<dbReference type="PANTHER" id="PTHR11353">
    <property type="entry name" value="CHAPERONIN"/>
    <property type="match status" value="1"/>
</dbReference>
<evidence type="ECO:0000313" key="12">
    <source>
        <dbReference type="Proteomes" id="UP000242287"/>
    </source>
</evidence>
<dbReference type="AlphaFoldDB" id="A0A2A9N8G9"/>
<dbReference type="Gene3D" id="3.50.7.10">
    <property type="entry name" value="GroEL"/>
    <property type="match status" value="1"/>
</dbReference>
<proteinExistence type="inferred from homology"/>
<evidence type="ECO:0000256" key="7">
    <source>
        <dbReference type="ARBA" id="ARBA00023186"/>
    </source>
</evidence>
<dbReference type="GO" id="GO:0016887">
    <property type="term" value="F:ATP hydrolysis activity"/>
    <property type="evidence" value="ECO:0007669"/>
    <property type="project" value="InterPro"/>
</dbReference>
<dbReference type="SUPFAM" id="SSF54849">
    <property type="entry name" value="GroEL-intermediate domain like"/>
    <property type="match status" value="1"/>
</dbReference>
<keyword evidence="6 8" id="KW-0067">ATP-binding</keyword>
<evidence type="ECO:0000256" key="3">
    <source>
        <dbReference type="ARBA" id="ARBA00017187"/>
    </source>
</evidence>
<evidence type="ECO:0000256" key="4">
    <source>
        <dbReference type="ARBA" id="ARBA00022490"/>
    </source>
</evidence>
<dbReference type="InterPro" id="IPR017998">
    <property type="entry name" value="Chaperone_TCP-1"/>
</dbReference>
<keyword evidence="12" id="KW-1185">Reference proteome</keyword>
<dbReference type="CDD" id="cd03337">
    <property type="entry name" value="TCP1_gamma"/>
    <property type="match status" value="1"/>
</dbReference>
<dbReference type="NCBIfam" id="TIGR02344">
    <property type="entry name" value="chap_CCT_gamma"/>
    <property type="match status" value="1"/>
</dbReference>
<dbReference type="GO" id="GO:0005832">
    <property type="term" value="C:chaperonin-containing T-complex"/>
    <property type="evidence" value="ECO:0007669"/>
    <property type="project" value="UniProtKB-ARBA"/>
</dbReference>
<keyword evidence="4" id="KW-0963">Cytoplasm</keyword>
<evidence type="ECO:0000256" key="1">
    <source>
        <dbReference type="ARBA" id="ARBA00004496"/>
    </source>
</evidence>
<accession>A0A2A9N8G9</accession>
<evidence type="ECO:0000256" key="6">
    <source>
        <dbReference type="ARBA" id="ARBA00022840"/>
    </source>
</evidence>
<dbReference type="SUPFAM" id="SSF52029">
    <property type="entry name" value="GroEL apical domain-like"/>
    <property type="match status" value="1"/>
</dbReference>
<feature type="compositionally biased region" description="Gly residues" evidence="10">
    <location>
        <begin position="517"/>
        <end position="532"/>
    </location>
</feature>
<dbReference type="GO" id="GO:0140662">
    <property type="term" value="F:ATP-dependent protein folding chaperone"/>
    <property type="evidence" value="ECO:0007669"/>
    <property type="project" value="InterPro"/>
</dbReference>
<protein>
    <recommendedName>
        <fullName evidence="3 9">T-complex protein 1 subunit gamma</fullName>
    </recommendedName>
</protein>
<dbReference type="Gene3D" id="1.10.560.10">
    <property type="entry name" value="GroEL-like equatorial domain"/>
    <property type="match status" value="1"/>
</dbReference>
<dbReference type="OrthoDB" id="10248520at2759"/>
<comment type="subcellular location">
    <subcellularLocation>
        <location evidence="1">Cytoplasm</location>
    </subcellularLocation>
</comment>
<dbReference type="FunFam" id="1.10.560.10:FF:000073">
    <property type="entry name" value="T-complex protein 1 subunit gamma"/>
    <property type="match status" value="1"/>
</dbReference>
<dbReference type="Proteomes" id="UP000242287">
    <property type="component" value="Unassembled WGS sequence"/>
</dbReference>
<dbReference type="GO" id="GO:0051082">
    <property type="term" value="F:unfolded protein binding"/>
    <property type="evidence" value="ECO:0007669"/>
    <property type="project" value="InterPro"/>
</dbReference>
<dbReference type="InterPro" id="IPR027409">
    <property type="entry name" value="GroEL-like_apical_dom_sf"/>
</dbReference>
<dbReference type="PROSITE" id="PS00751">
    <property type="entry name" value="TCP1_2"/>
    <property type="match status" value="1"/>
</dbReference>
<comment type="similarity">
    <text evidence="2 8">Belongs to the TCP-1 chaperonin family.</text>
</comment>
<evidence type="ECO:0000256" key="5">
    <source>
        <dbReference type="ARBA" id="ARBA00022741"/>
    </source>
</evidence>
<keyword evidence="7 8" id="KW-0143">Chaperone</keyword>
<dbReference type="InterPro" id="IPR012719">
    <property type="entry name" value="Chap_CCT_gamma"/>
</dbReference>
<dbReference type="InterPro" id="IPR027410">
    <property type="entry name" value="TCP-1-like_intermed_sf"/>
</dbReference>
<evidence type="ECO:0000256" key="2">
    <source>
        <dbReference type="ARBA" id="ARBA00008020"/>
    </source>
</evidence>
<dbReference type="SUPFAM" id="SSF48592">
    <property type="entry name" value="GroEL equatorial domain-like"/>
    <property type="match status" value="1"/>
</dbReference>
<dbReference type="InterPro" id="IPR002423">
    <property type="entry name" value="Cpn60/GroEL/TCP-1"/>
</dbReference>
<dbReference type="STRING" id="703135.A0A2A9N8G9"/>
<name>A0A2A9N8G9_9AGAR</name>
<evidence type="ECO:0000256" key="8">
    <source>
        <dbReference type="RuleBase" id="RU004187"/>
    </source>
</evidence>
<organism evidence="11 12">
    <name type="scientific">Amanita thiersii Skay4041</name>
    <dbReference type="NCBI Taxonomy" id="703135"/>
    <lineage>
        <taxon>Eukaryota</taxon>
        <taxon>Fungi</taxon>
        <taxon>Dikarya</taxon>
        <taxon>Basidiomycota</taxon>
        <taxon>Agaricomycotina</taxon>
        <taxon>Agaricomycetes</taxon>
        <taxon>Agaricomycetidae</taxon>
        <taxon>Agaricales</taxon>
        <taxon>Pluteineae</taxon>
        <taxon>Amanitaceae</taxon>
        <taxon>Amanita</taxon>
    </lineage>
</organism>
<gene>
    <name evidence="11" type="ORF">AMATHDRAFT_71815</name>
</gene>
<dbReference type="InterPro" id="IPR002194">
    <property type="entry name" value="Chaperonin_TCP-1_CS"/>
</dbReference>
<reference evidence="11 12" key="1">
    <citation type="submission" date="2014-02" db="EMBL/GenBank/DDBJ databases">
        <title>Transposable element dynamics among asymbiotic and ectomycorrhizal Amanita fungi.</title>
        <authorList>
            <consortium name="DOE Joint Genome Institute"/>
            <person name="Hess J."/>
            <person name="Skrede I."/>
            <person name="Wolfe B."/>
            <person name="LaButti K."/>
            <person name="Ohm R.A."/>
            <person name="Grigoriev I.V."/>
            <person name="Pringle A."/>
        </authorList>
    </citation>
    <scope>NUCLEOTIDE SEQUENCE [LARGE SCALE GENOMIC DNA]</scope>
    <source>
        <strain evidence="11 12">SKay4041</strain>
    </source>
</reference>
<feature type="region of interest" description="Disordered" evidence="10">
    <location>
        <begin position="513"/>
        <end position="532"/>
    </location>
</feature>
<dbReference type="GO" id="GO:0005524">
    <property type="term" value="F:ATP binding"/>
    <property type="evidence" value="ECO:0007669"/>
    <property type="project" value="UniProtKB-KW"/>
</dbReference>
<evidence type="ECO:0000313" key="11">
    <source>
        <dbReference type="EMBL" id="PFH45334.1"/>
    </source>
</evidence>
<dbReference type="Pfam" id="PF00118">
    <property type="entry name" value="Cpn60_TCP1"/>
    <property type="match status" value="2"/>
</dbReference>